<dbReference type="Gene3D" id="3.40.50.300">
    <property type="entry name" value="P-loop containing nucleotide triphosphate hydrolases"/>
    <property type="match status" value="1"/>
</dbReference>
<evidence type="ECO:0000256" key="8">
    <source>
        <dbReference type="ARBA" id="ARBA00048478"/>
    </source>
</evidence>
<gene>
    <name evidence="10" type="ORF">LCGC14_0127450</name>
</gene>
<dbReference type="Pfam" id="PF02224">
    <property type="entry name" value="Cytidylate_kin"/>
    <property type="match status" value="1"/>
</dbReference>
<organism evidence="10">
    <name type="scientific">marine sediment metagenome</name>
    <dbReference type="NCBI Taxonomy" id="412755"/>
    <lineage>
        <taxon>unclassified sequences</taxon>
        <taxon>metagenomes</taxon>
        <taxon>ecological metagenomes</taxon>
    </lineage>
</organism>
<evidence type="ECO:0000259" key="9">
    <source>
        <dbReference type="Pfam" id="PF02224"/>
    </source>
</evidence>
<evidence type="ECO:0000313" key="10">
    <source>
        <dbReference type="EMBL" id="KKO00327.1"/>
    </source>
</evidence>
<dbReference type="EC" id="2.7.4.25" evidence="2"/>
<evidence type="ECO:0000256" key="4">
    <source>
        <dbReference type="ARBA" id="ARBA00022741"/>
    </source>
</evidence>
<dbReference type="AlphaFoldDB" id="A0A0F9XLW0"/>
<keyword evidence="6" id="KW-0067">ATP-binding</keyword>
<keyword evidence="3" id="KW-0808">Transferase</keyword>
<evidence type="ECO:0000256" key="5">
    <source>
        <dbReference type="ARBA" id="ARBA00022777"/>
    </source>
</evidence>
<evidence type="ECO:0000256" key="6">
    <source>
        <dbReference type="ARBA" id="ARBA00022840"/>
    </source>
</evidence>
<dbReference type="CDD" id="cd02020">
    <property type="entry name" value="CMPK"/>
    <property type="match status" value="1"/>
</dbReference>
<evidence type="ECO:0000256" key="3">
    <source>
        <dbReference type="ARBA" id="ARBA00022679"/>
    </source>
</evidence>
<accession>A0A0F9XLW0</accession>
<dbReference type="EMBL" id="LAZR01000041">
    <property type="protein sequence ID" value="KKO00327.1"/>
    <property type="molecule type" value="Genomic_DNA"/>
</dbReference>
<evidence type="ECO:0000256" key="7">
    <source>
        <dbReference type="ARBA" id="ARBA00047615"/>
    </source>
</evidence>
<evidence type="ECO:0000256" key="2">
    <source>
        <dbReference type="ARBA" id="ARBA00012906"/>
    </source>
</evidence>
<comment type="caution">
    <text evidence="10">The sequence shown here is derived from an EMBL/GenBank/DDBJ whole genome shotgun (WGS) entry which is preliminary data.</text>
</comment>
<comment type="similarity">
    <text evidence="1">Belongs to the cytidylate kinase family. Type 1 subfamily.</text>
</comment>
<feature type="domain" description="Cytidylate kinase" evidence="9">
    <location>
        <begin position="6"/>
        <end position="219"/>
    </location>
</feature>
<dbReference type="HAMAP" id="MF_00238">
    <property type="entry name" value="Cytidyl_kinase_type1"/>
    <property type="match status" value="1"/>
</dbReference>
<sequence>MKKITIAIDGFSSTGKSTLAKQLAKKLHYIYVDTGAMYRAVTLFAMRSGFVEEDKIDEDSLVKTLGDIDLKFVFNSDLGFAEMFLNGENVEKEIRTMPVSKNVSQIAVLEAVRKKLVAMQQTMGVDKGIVMDGRDIGTVVFPDAELKIFMTASPEKRAVRRYKELLDRGENVLYADILENVQKRDYIDSNRAISPLKRAKDAIEFDNSDLGLEDQFQRMYEHSLRVIEKQA</sequence>
<dbReference type="GO" id="GO:0015949">
    <property type="term" value="P:nucleobase-containing small molecule interconversion"/>
    <property type="evidence" value="ECO:0007669"/>
    <property type="project" value="TreeGrafter"/>
</dbReference>
<dbReference type="GO" id="GO:0005524">
    <property type="term" value="F:ATP binding"/>
    <property type="evidence" value="ECO:0007669"/>
    <property type="project" value="UniProtKB-KW"/>
</dbReference>
<name>A0A0F9XLW0_9ZZZZ</name>
<reference evidence="10" key="1">
    <citation type="journal article" date="2015" name="Nature">
        <title>Complex archaea that bridge the gap between prokaryotes and eukaryotes.</title>
        <authorList>
            <person name="Spang A."/>
            <person name="Saw J.H."/>
            <person name="Jorgensen S.L."/>
            <person name="Zaremba-Niedzwiedzka K."/>
            <person name="Martijn J."/>
            <person name="Lind A.E."/>
            <person name="van Eijk R."/>
            <person name="Schleper C."/>
            <person name="Guy L."/>
            <person name="Ettema T.J."/>
        </authorList>
    </citation>
    <scope>NUCLEOTIDE SEQUENCE</scope>
</reference>
<keyword evidence="4" id="KW-0547">Nucleotide-binding</keyword>
<dbReference type="InterPro" id="IPR011994">
    <property type="entry name" value="Cytidylate_kinase_dom"/>
</dbReference>
<dbReference type="InterPro" id="IPR027417">
    <property type="entry name" value="P-loop_NTPase"/>
</dbReference>
<dbReference type="InterPro" id="IPR003136">
    <property type="entry name" value="Cytidylate_kin"/>
</dbReference>
<dbReference type="PANTHER" id="PTHR21299:SF2">
    <property type="entry name" value="CYTIDYLATE KINASE"/>
    <property type="match status" value="1"/>
</dbReference>
<evidence type="ECO:0000256" key="1">
    <source>
        <dbReference type="ARBA" id="ARBA00009427"/>
    </source>
</evidence>
<dbReference type="GO" id="GO:0005829">
    <property type="term" value="C:cytosol"/>
    <property type="evidence" value="ECO:0007669"/>
    <property type="project" value="TreeGrafter"/>
</dbReference>
<comment type="catalytic activity">
    <reaction evidence="7">
        <text>dCMP + ATP = dCDP + ADP</text>
        <dbReference type="Rhea" id="RHEA:25094"/>
        <dbReference type="ChEBI" id="CHEBI:30616"/>
        <dbReference type="ChEBI" id="CHEBI:57566"/>
        <dbReference type="ChEBI" id="CHEBI:58593"/>
        <dbReference type="ChEBI" id="CHEBI:456216"/>
        <dbReference type="EC" id="2.7.4.25"/>
    </reaction>
</comment>
<proteinExistence type="inferred from homology"/>
<dbReference type="PANTHER" id="PTHR21299">
    <property type="entry name" value="CYTIDYLATE KINASE/PANTOATE-BETA-ALANINE LIGASE"/>
    <property type="match status" value="1"/>
</dbReference>
<dbReference type="GO" id="GO:0036431">
    <property type="term" value="F:dCMP kinase activity"/>
    <property type="evidence" value="ECO:0007669"/>
    <property type="project" value="InterPro"/>
</dbReference>
<comment type="catalytic activity">
    <reaction evidence="8">
        <text>CMP + ATP = CDP + ADP</text>
        <dbReference type="Rhea" id="RHEA:11600"/>
        <dbReference type="ChEBI" id="CHEBI:30616"/>
        <dbReference type="ChEBI" id="CHEBI:58069"/>
        <dbReference type="ChEBI" id="CHEBI:60377"/>
        <dbReference type="ChEBI" id="CHEBI:456216"/>
        <dbReference type="EC" id="2.7.4.25"/>
    </reaction>
</comment>
<keyword evidence="5" id="KW-0418">Kinase</keyword>
<protein>
    <recommendedName>
        <fullName evidence="2">(d)CMP kinase</fullName>
        <ecNumber evidence="2">2.7.4.25</ecNumber>
    </recommendedName>
</protein>
<dbReference type="NCBIfam" id="TIGR00017">
    <property type="entry name" value="cmk"/>
    <property type="match status" value="1"/>
</dbReference>
<dbReference type="SUPFAM" id="SSF52540">
    <property type="entry name" value="P-loop containing nucleoside triphosphate hydrolases"/>
    <property type="match status" value="1"/>
</dbReference>